<dbReference type="GeneID" id="26518533"/>
<accession>A0A0K1Y4T6</accession>
<dbReference type="RefSeq" id="YP_009190699.1">
    <property type="nucleotide sequence ID" value="NC_028686.1"/>
</dbReference>
<dbReference type="Proteomes" id="UP000204179">
    <property type="component" value="Segment"/>
</dbReference>
<name>A0A0K1Y4T6_9CAUD</name>
<keyword evidence="2" id="KW-1185">Reference proteome</keyword>
<reference evidence="1 2" key="1">
    <citation type="submission" date="2015-07" db="EMBL/GenBank/DDBJ databases">
        <title>Isolation and characterization of JD18-a novel lytic bacteriophage for Klebsiella pneumoniae.</title>
        <authorList>
            <person name="Fan J."/>
            <person name="Zhang X."/>
            <person name="Guo X."/>
            <person name="He P."/>
            <person name="Zhang Y."/>
        </authorList>
    </citation>
    <scope>NUCLEOTIDE SEQUENCE [LARGE SCALE GENOMIC DNA]</scope>
</reference>
<proteinExistence type="predicted"/>
<dbReference type="KEGG" id="vg:26518533"/>
<evidence type="ECO:0000313" key="2">
    <source>
        <dbReference type="Proteomes" id="UP000204179"/>
    </source>
</evidence>
<organism evidence="1 2">
    <name type="scientific">Klebsiella phage JD18</name>
    <dbReference type="NCBI Taxonomy" id="1698360"/>
    <lineage>
        <taxon>Viruses</taxon>
        <taxon>Duplodnaviria</taxon>
        <taxon>Heunggongvirae</taxon>
        <taxon>Uroviricota</taxon>
        <taxon>Caudoviricetes</taxon>
        <taxon>Pantevenvirales</taxon>
        <taxon>Straboviridae</taxon>
        <taxon>Tevenvirinae</taxon>
        <taxon>Jiaodavirus</taxon>
        <taxon>Jiaodavirus jd18</taxon>
    </lineage>
</organism>
<sequence>MNECKPDGFWNQDGLAPAFGIVTWILYCAFVIVGGTFFGLNVSEFMIMLLFLGVFAFSLMWMLIIALINCCTFLAYRMKYKKWKEKEDFNTWIRSCRK</sequence>
<gene>
    <name evidence="1" type="ORF">JD18_118</name>
</gene>
<evidence type="ECO:0000313" key="1">
    <source>
        <dbReference type="EMBL" id="AKY01989.1"/>
    </source>
</evidence>
<protein>
    <submittedName>
        <fullName evidence="1">Uncharacterized protein</fullName>
    </submittedName>
</protein>
<dbReference type="EMBL" id="KT239446">
    <property type="protein sequence ID" value="AKY01989.1"/>
    <property type="molecule type" value="Genomic_DNA"/>
</dbReference>